<dbReference type="AlphaFoldDB" id="A0AAE3E4B7"/>
<dbReference type="InterPro" id="IPR013343">
    <property type="entry name" value="CRISPR-assoc_prot_Cas4"/>
</dbReference>
<comment type="function">
    <text evidence="13">CRISPR (clustered regularly interspaced short palindromic repeat) is an adaptive immune system that provides protection against mobile genetic elements (viruses, transposable elements and conjugative plasmids). CRISPR clusters contain sequences complementary to antecedent mobile elements and target invading nucleic acids. CRISPR clusters are transcribed and processed into CRISPR RNA (crRNA).</text>
</comment>
<keyword evidence="12 13" id="KW-0464">Manganese</keyword>
<evidence type="ECO:0000256" key="10">
    <source>
        <dbReference type="ARBA" id="ARBA00023014"/>
    </source>
</evidence>
<accession>A0AAE3E4B7</accession>
<keyword evidence="7 13" id="KW-0378">Hydrolase</keyword>
<organism evidence="15 16">
    <name type="scientific">Anthropogastromicrobium aceti</name>
    <dbReference type="NCBI Taxonomy" id="2981768"/>
    <lineage>
        <taxon>Bacteria</taxon>
        <taxon>Bacillati</taxon>
        <taxon>Bacillota</taxon>
        <taxon>Clostridia</taxon>
        <taxon>Lachnospirales</taxon>
        <taxon>Lachnospiraceae</taxon>
        <taxon>Anthropogastromicrobium</taxon>
    </lineage>
</organism>
<dbReference type="EC" id="3.1.12.1" evidence="3 13"/>
<proteinExistence type="inferred from homology"/>
<evidence type="ECO:0000256" key="4">
    <source>
        <dbReference type="ARBA" id="ARBA00020049"/>
    </source>
</evidence>
<dbReference type="GO" id="GO:0004527">
    <property type="term" value="F:exonuclease activity"/>
    <property type="evidence" value="ECO:0007669"/>
    <property type="project" value="UniProtKB-KW"/>
</dbReference>
<keyword evidence="11 13" id="KW-0051">Antiviral defense</keyword>
<dbReference type="PANTHER" id="PTHR36531">
    <property type="entry name" value="CRISPR-ASSOCIATED EXONUCLEASE CAS4"/>
    <property type="match status" value="1"/>
</dbReference>
<evidence type="ECO:0000313" key="16">
    <source>
        <dbReference type="Proteomes" id="UP001198200"/>
    </source>
</evidence>
<evidence type="ECO:0000256" key="3">
    <source>
        <dbReference type="ARBA" id="ARBA00012768"/>
    </source>
</evidence>
<dbReference type="InterPro" id="IPR051827">
    <property type="entry name" value="Cas4_exonuclease"/>
</dbReference>
<comment type="similarity">
    <text evidence="2 13">Belongs to the CRISPR-associated exonuclease Cas4 family.</text>
</comment>
<evidence type="ECO:0000256" key="7">
    <source>
        <dbReference type="ARBA" id="ARBA00022801"/>
    </source>
</evidence>
<dbReference type="GO" id="GO:0051536">
    <property type="term" value="F:iron-sulfur cluster binding"/>
    <property type="evidence" value="ECO:0007669"/>
    <property type="project" value="UniProtKB-KW"/>
</dbReference>
<dbReference type="InterPro" id="IPR022765">
    <property type="entry name" value="Dna2/Cas4_DUF83"/>
</dbReference>
<comment type="caution">
    <text evidence="15">The sequence shown here is derived from an EMBL/GenBank/DDBJ whole genome shotgun (WGS) entry which is preliminary data.</text>
</comment>
<name>A0AAE3E4B7_9FIRM</name>
<protein>
    <recommendedName>
        <fullName evidence="4 13">CRISPR-associated exonuclease Cas4</fullName>
        <ecNumber evidence="3 13">3.1.12.1</ecNumber>
    </recommendedName>
</protein>
<dbReference type="Gene3D" id="3.90.320.10">
    <property type="match status" value="1"/>
</dbReference>
<dbReference type="NCBIfam" id="TIGR00372">
    <property type="entry name" value="cas4"/>
    <property type="match status" value="1"/>
</dbReference>
<evidence type="ECO:0000256" key="12">
    <source>
        <dbReference type="ARBA" id="ARBA00023211"/>
    </source>
</evidence>
<comment type="cofactor">
    <cofactor evidence="13">
        <name>iron-sulfur cluster</name>
        <dbReference type="ChEBI" id="CHEBI:30408"/>
    </cofactor>
</comment>
<keyword evidence="16" id="KW-1185">Reference proteome</keyword>
<feature type="domain" description="DUF83" evidence="14">
    <location>
        <begin position="14"/>
        <end position="196"/>
    </location>
</feature>
<keyword evidence="6 13" id="KW-0479">Metal-binding</keyword>
<comment type="cofactor">
    <cofactor evidence="13">
        <name>Mg(2+)</name>
        <dbReference type="ChEBI" id="CHEBI:18420"/>
    </cofactor>
    <cofactor evidence="13">
        <name>Mn(2+)</name>
        <dbReference type="ChEBI" id="CHEBI:29035"/>
    </cofactor>
    <text evidence="13">Mg(2+) or Mn(2+) required for ssDNA cleavage activity.</text>
</comment>
<sequence length="223" mass="25938">MDEPEYLPLSWLSQISYCPRRAGLLLNERVWEESSDTAKGRAEHERVHTQRIEKRGDCVKLYEFTVYSDSLELLGKCDCIEANKSENGCHIPTVDFPVQLYPIEYKHGVVRDEEEYKIQLCAQAMCLEEMFDTEIPEGALFFISSHRRLEIVLDESLRQQTRELANELHEIRTKLLLPDAVYSAKCRKCSLKELCMPKVKRTARKYCEALRNEASGEIEEETL</sequence>
<dbReference type="GO" id="GO:0046872">
    <property type="term" value="F:metal ion binding"/>
    <property type="evidence" value="ECO:0007669"/>
    <property type="project" value="UniProtKB-KW"/>
</dbReference>
<evidence type="ECO:0000256" key="11">
    <source>
        <dbReference type="ARBA" id="ARBA00023118"/>
    </source>
</evidence>
<comment type="cofactor">
    <cofactor evidence="1">
        <name>[4Fe-4S] cluster</name>
        <dbReference type="ChEBI" id="CHEBI:49883"/>
    </cofactor>
</comment>
<gene>
    <name evidence="15" type="primary">cas4</name>
    <name evidence="15" type="ORF">LKD48_07960</name>
</gene>
<dbReference type="InterPro" id="IPR011604">
    <property type="entry name" value="PDDEXK-like_dom_sf"/>
</dbReference>
<evidence type="ECO:0000259" key="14">
    <source>
        <dbReference type="Pfam" id="PF01930"/>
    </source>
</evidence>
<dbReference type="GO" id="GO:0051607">
    <property type="term" value="P:defense response to virus"/>
    <property type="evidence" value="ECO:0007669"/>
    <property type="project" value="UniProtKB-KW"/>
</dbReference>
<evidence type="ECO:0000256" key="1">
    <source>
        <dbReference type="ARBA" id="ARBA00001966"/>
    </source>
</evidence>
<keyword evidence="5 13" id="KW-0540">Nuclease</keyword>
<keyword evidence="10 13" id="KW-0411">Iron-sulfur</keyword>
<dbReference type="Pfam" id="PF01930">
    <property type="entry name" value="Cas_Cas4"/>
    <property type="match status" value="1"/>
</dbReference>
<dbReference type="EMBL" id="JAJEQN010000016">
    <property type="protein sequence ID" value="MCC2221569.1"/>
    <property type="molecule type" value="Genomic_DNA"/>
</dbReference>
<evidence type="ECO:0000256" key="6">
    <source>
        <dbReference type="ARBA" id="ARBA00022723"/>
    </source>
</evidence>
<dbReference type="Proteomes" id="UP001198200">
    <property type="component" value="Unassembled WGS sequence"/>
</dbReference>
<evidence type="ECO:0000256" key="5">
    <source>
        <dbReference type="ARBA" id="ARBA00022722"/>
    </source>
</evidence>
<evidence type="ECO:0000256" key="2">
    <source>
        <dbReference type="ARBA" id="ARBA00009189"/>
    </source>
</evidence>
<evidence type="ECO:0000256" key="9">
    <source>
        <dbReference type="ARBA" id="ARBA00023004"/>
    </source>
</evidence>
<keyword evidence="8 13" id="KW-0269">Exonuclease</keyword>
<evidence type="ECO:0000313" key="15">
    <source>
        <dbReference type="EMBL" id="MCC2221569.1"/>
    </source>
</evidence>
<evidence type="ECO:0000256" key="8">
    <source>
        <dbReference type="ARBA" id="ARBA00022839"/>
    </source>
</evidence>
<dbReference type="PANTHER" id="PTHR36531:SF6">
    <property type="entry name" value="DNA REPLICATION ATP-DEPENDENT HELICASE_NUCLEASE DNA2"/>
    <property type="match status" value="1"/>
</dbReference>
<dbReference type="RefSeq" id="WP_308731686.1">
    <property type="nucleotide sequence ID" value="NZ_JAJEQN010000016.1"/>
</dbReference>
<reference evidence="15 16" key="1">
    <citation type="submission" date="2021-10" db="EMBL/GenBank/DDBJ databases">
        <title>Anaerobic single-cell dispensing facilitates the cultivation of human gut bacteria.</title>
        <authorList>
            <person name="Afrizal A."/>
        </authorList>
    </citation>
    <scope>NUCLEOTIDE SEQUENCE [LARGE SCALE GENOMIC DNA]</scope>
    <source>
        <strain evidence="15 16">CLA-AA-H224</strain>
    </source>
</reference>
<evidence type="ECO:0000256" key="13">
    <source>
        <dbReference type="RuleBase" id="RU365022"/>
    </source>
</evidence>
<keyword evidence="9 13" id="KW-0408">Iron</keyword>